<dbReference type="InterPro" id="IPR007711">
    <property type="entry name" value="HigB-1"/>
</dbReference>
<accession>A0A644W6C6</accession>
<dbReference type="EMBL" id="VSSQ01000660">
    <property type="protein sequence ID" value="MPL99325.1"/>
    <property type="molecule type" value="Genomic_DNA"/>
</dbReference>
<name>A0A644W6C6_9ZZZZ</name>
<evidence type="ECO:0008006" key="2">
    <source>
        <dbReference type="Google" id="ProtNLM"/>
    </source>
</evidence>
<dbReference type="PANTHER" id="PTHR40266:SF2">
    <property type="entry name" value="TOXIN HIGB-1"/>
    <property type="match status" value="1"/>
</dbReference>
<dbReference type="Gene3D" id="3.30.2310.20">
    <property type="entry name" value="RelE-like"/>
    <property type="match status" value="1"/>
</dbReference>
<comment type="caution">
    <text evidence="1">The sequence shown here is derived from an EMBL/GenBank/DDBJ whole genome shotgun (WGS) entry which is preliminary data.</text>
</comment>
<dbReference type="SUPFAM" id="SSF143011">
    <property type="entry name" value="RelE-like"/>
    <property type="match status" value="1"/>
</dbReference>
<dbReference type="AlphaFoldDB" id="A0A644W6C6"/>
<sequence>MIIRFEKDYLLELYQEGKTKDKKYRFQPSVVKNYIKRIETLISASRIEDLFPFHSLNYEVLTGDKKGISSIRINDQYRLEFVVSKEGEPEPIITICTIKDITNHYK</sequence>
<dbReference type="InterPro" id="IPR035093">
    <property type="entry name" value="RelE/ParE_toxin_dom_sf"/>
</dbReference>
<protein>
    <recommendedName>
        <fullName evidence="2">Toxin HigB-1</fullName>
    </recommendedName>
</protein>
<evidence type="ECO:0000313" key="1">
    <source>
        <dbReference type="EMBL" id="MPL99325.1"/>
    </source>
</evidence>
<reference evidence="1" key="1">
    <citation type="submission" date="2019-08" db="EMBL/GenBank/DDBJ databases">
        <authorList>
            <person name="Kucharzyk K."/>
            <person name="Murdoch R.W."/>
            <person name="Higgins S."/>
            <person name="Loffler F."/>
        </authorList>
    </citation>
    <scope>NUCLEOTIDE SEQUENCE</scope>
</reference>
<dbReference type="PANTHER" id="PTHR40266">
    <property type="entry name" value="TOXIN HIGB-1"/>
    <property type="match status" value="1"/>
</dbReference>
<gene>
    <name evidence="1" type="ORF">SDC9_45542</name>
</gene>
<proteinExistence type="predicted"/>
<dbReference type="Pfam" id="PF05015">
    <property type="entry name" value="HigB-like_toxin"/>
    <property type="match status" value="1"/>
</dbReference>
<organism evidence="1">
    <name type="scientific">bioreactor metagenome</name>
    <dbReference type="NCBI Taxonomy" id="1076179"/>
    <lineage>
        <taxon>unclassified sequences</taxon>
        <taxon>metagenomes</taxon>
        <taxon>ecological metagenomes</taxon>
    </lineage>
</organism>